<proteinExistence type="predicted"/>
<keyword evidence="2" id="KW-1185">Reference proteome</keyword>
<evidence type="ECO:0000313" key="1">
    <source>
        <dbReference type="EMBL" id="PJF17296.1"/>
    </source>
</evidence>
<dbReference type="EMBL" id="MTSL01000179">
    <property type="protein sequence ID" value="PJF17296.1"/>
    <property type="molecule type" value="Genomic_DNA"/>
</dbReference>
<organism evidence="1 2">
    <name type="scientific">Paramicrosporidium saccamoebae</name>
    <dbReference type="NCBI Taxonomy" id="1246581"/>
    <lineage>
        <taxon>Eukaryota</taxon>
        <taxon>Fungi</taxon>
        <taxon>Fungi incertae sedis</taxon>
        <taxon>Cryptomycota</taxon>
        <taxon>Cryptomycota incertae sedis</taxon>
        <taxon>Paramicrosporidium</taxon>
    </lineage>
</organism>
<protein>
    <submittedName>
        <fullName evidence="1">Uncharacterized protein</fullName>
    </submittedName>
</protein>
<sequence>MIFASSCRFDLFQFWKQFWSEPLPGTLPEVTTWTSECQLVFLQSCRHALRAPQSATIALCALTIYDSFDSFMALPPYGLVWLLDCCRLLTKASCPMPELPKQLISKLPKRLMPGCRLYSTYKFRIAAGLLRVDCLSLADTIELASSTDCQTILQNCVGETRIIPPAELLGLISNSVVPSARIFLLRLLIHHARNVFQTGIVPTHLAPLIPWDAWQGSLGLIALFNDHETLLYRMLLLLLRIEECHPIIVLPVAHQFCAVQMYCDMLLRAGHNVEEVCNTMLENTTALEYYTVFYRLVRDGLLFNTDQLDELLSFHADLSKKLNIYTHLTPLTALLNALT</sequence>
<dbReference type="Proteomes" id="UP000240830">
    <property type="component" value="Unassembled WGS sequence"/>
</dbReference>
<comment type="caution">
    <text evidence="1">The sequence shown here is derived from an EMBL/GenBank/DDBJ whole genome shotgun (WGS) entry which is preliminary data.</text>
</comment>
<dbReference type="AlphaFoldDB" id="A0A2H9THS8"/>
<accession>A0A2H9THS8</accession>
<name>A0A2H9THS8_9FUNG</name>
<gene>
    <name evidence="1" type="ORF">PSACC_02915</name>
</gene>
<reference evidence="1 2" key="1">
    <citation type="submission" date="2016-10" db="EMBL/GenBank/DDBJ databases">
        <title>The genome of Paramicrosporidium saccamoebae is the missing link in understanding Cryptomycota and Microsporidia evolution.</title>
        <authorList>
            <person name="Quandt C.A."/>
            <person name="Beaudet D."/>
            <person name="Corsaro D."/>
            <person name="Michel R."/>
            <person name="Corradi N."/>
            <person name="James T."/>
        </authorList>
    </citation>
    <scope>NUCLEOTIDE SEQUENCE [LARGE SCALE GENOMIC DNA]</scope>
    <source>
        <strain evidence="1 2">KSL3</strain>
    </source>
</reference>
<evidence type="ECO:0000313" key="2">
    <source>
        <dbReference type="Proteomes" id="UP000240830"/>
    </source>
</evidence>